<dbReference type="InterPro" id="IPR058789">
    <property type="entry name" value="ApnL_C"/>
</dbReference>
<evidence type="ECO:0000259" key="3">
    <source>
        <dbReference type="Pfam" id="PF25839"/>
    </source>
</evidence>
<accession>A0A1P9WV83</accession>
<evidence type="ECO:0000259" key="2">
    <source>
        <dbReference type="Pfam" id="PF25838"/>
    </source>
</evidence>
<dbReference type="RefSeq" id="WP_077130680.1">
    <property type="nucleotide sequence ID" value="NZ_CP014263.1"/>
</dbReference>
<sequence length="592" mass="66356">MTTRQLPLGPLTVLYENGFLRYLRLGEREVIRMLYFALRDQNWSTLEPTITDEHIEETPDGFSIRYVCHHSVGNQPVFRWQVQITGHTAGELTFAIQGEALARFSRNRAGFCVLHPIRETVGQPVTLVHPDGTQTEAVFPPFISPHQPFLDIQQMRWPVQPGVWAELTFAGDVFETEDQRNWTDASFKTYCTPLSIPFPVTLHPGDRVDQLITLRLSGIEALPVQPTDSEPIRITVDESAVTPFPKIGTGHAAGQPLPTDAEAARLRELAFDHLRLDLNLTKPDWQNTLHNGFAEAQRLHLPIELALTFGPDPEADWQAFLQNPTHSFNQSITQSVNHSFNLFSAHHRATPDTLLDQLLPHVRQTFPNARIGAGSPIHFTDLNRNRFDARQVDFVVYAINPQIHAFDDRTLVENIAAQADTVVSARQFVGDRPLHMSPITLRPRVNADATTEPLTDPAELPYAIDHRQATPFAATWLLGCLKYLSERNVASVTVFETHGMAGFLLGGQDELHPRFTVENSIFPVYEALRQVRTLAPTQVVRSESSRPLAVSSWVLRGAAGDTLLLINHTPEVQTVKVGEREVDVAGYAWAKI</sequence>
<dbReference type="OrthoDB" id="931854at2"/>
<reference evidence="4 5" key="1">
    <citation type="submission" date="2016-01" db="EMBL/GenBank/DDBJ databases">
        <authorList>
            <person name="Oliw E.H."/>
        </authorList>
    </citation>
    <scope>NUCLEOTIDE SEQUENCE [LARGE SCALE GENOMIC DNA]</scope>
    <source>
        <strain evidence="4 5">DY10</strain>
    </source>
</reference>
<dbReference type="InterPro" id="IPR058787">
    <property type="entry name" value="ApnL_M"/>
</dbReference>
<dbReference type="Proteomes" id="UP000187941">
    <property type="component" value="Chromosome"/>
</dbReference>
<name>A0A1P9WV83_9BACT</name>
<feature type="domain" description="D-apionate lactonase C-terminal" evidence="3">
    <location>
        <begin position="547"/>
        <end position="591"/>
    </location>
</feature>
<dbReference type="STRING" id="1178516.AWR27_07825"/>
<proteinExistence type="predicted"/>
<feature type="domain" description="D-apionate lactonase TIM barrel" evidence="2">
    <location>
        <begin position="248"/>
        <end position="534"/>
    </location>
</feature>
<keyword evidence="5" id="KW-1185">Reference proteome</keyword>
<dbReference type="Pfam" id="PF25838">
    <property type="entry name" value="Apionate_lact_M"/>
    <property type="match status" value="1"/>
</dbReference>
<dbReference type="KEGG" id="smon:AWR27_07825"/>
<evidence type="ECO:0000313" key="4">
    <source>
        <dbReference type="EMBL" id="AQG79240.1"/>
    </source>
</evidence>
<dbReference type="EMBL" id="CP014263">
    <property type="protein sequence ID" value="AQG79240.1"/>
    <property type="molecule type" value="Genomic_DNA"/>
</dbReference>
<evidence type="ECO:0000259" key="1">
    <source>
        <dbReference type="Pfam" id="PF25837"/>
    </source>
</evidence>
<dbReference type="AlphaFoldDB" id="A0A1P9WV83"/>
<protein>
    <submittedName>
        <fullName evidence="4">Uncharacterized protein</fullName>
    </submittedName>
</protein>
<dbReference type="Pfam" id="PF25839">
    <property type="entry name" value="Apionate_lact_C"/>
    <property type="match status" value="1"/>
</dbReference>
<dbReference type="Pfam" id="PF25837">
    <property type="entry name" value="Apionate_lact_N"/>
    <property type="match status" value="1"/>
</dbReference>
<dbReference type="InterPro" id="IPR058788">
    <property type="entry name" value="ApnL_N"/>
</dbReference>
<organism evidence="4 5">
    <name type="scientific">Spirosoma montaniterrae</name>
    <dbReference type="NCBI Taxonomy" id="1178516"/>
    <lineage>
        <taxon>Bacteria</taxon>
        <taxon>Pseudomonadati</taxon>
        <taxon>Bacteroidota</taxon>
        <taxon>Cytophagia</taxon>
        <taxon>Cytophagales</taxon>
        <taxon>Cytophagaceae</taxon>
        <taxon>Spirosoma</taxon>
    </lineage>
</organism>
<gene>
    <name evidence="4" type="ORF">AWR27_07825</name>
</gene>
<feature type="domain" description="D-apionate lactonase N-terminal" evidence="1">
    <location>
        <begin position="3"/>
        <end position="217"/>
    </location>
</feature>
<evidence type="ECO:0000313" key="5">
    <source>
        <dbReference type="Proteomes" id="UP000187941"/>
    </source>
</evidence>